<dbReference type="GeneID" id="92754538"/>
<gene>
    <name evidence="1" type="ORF">ABIE37_003613</name>
</gene>
<sequence length="161" mass="17951">MPVAFVCRTRSTMSPQELFDLSRNIDAHVGSMTHSREKAIAGVTSGLISEGETVTWQAWHLGVRFRMTSRITHMEAPASFSDEQVKGPFKYLRHTHEFRPDGDGTLMVDTVEFAAPFGPLGRLVEKLVLARYLQDLIEKRNEFLVAQAPPAATTPAPDARQ</sequence>
<protein>
    <submittedName>
        <fullName evidence="1">Ligand-binding SRPBCC domain-containing protein</fullName>
    </submittedName>
</protein>
<dbReference type="EMBL" id="JBEPSN010000010">
    <property type="protein sequence ID" value="MET4541811.1"/>
    <property type="molecule type" value="Genomic_DNA"/>
</dbReference>
<dbReference type="CDD" id="cd07820">
    <property type="entry name" value="SRPBCC_3"/>
    <property type="match status" value="1"/>
</dbReference>
<organism evidence="1 2">
    <name type="scientific">Arthrobacter bambusae</name>
    <dbReference type="NCBI Taxonomy" id="1338426"/>
    <lineage>
        <taxon>Bacteria</taxon>
        <taxon>Bacillati</taxon>
        <taxon>Actinomycetota</taxon>
        <taxon>Actinomycetes</taxon>
        <taxon>Micrococcales</taxon>
        <taxon>Micrococcaceae</taxon>
        <taxon>Arthrobacter</taxon>
    </lineage>
</organism>
<accession>A0ABV2PBB6</accession>
<dbReference type="InterPro" id="IPR023393">
    <property type="entry name" value="START-like_dom_sf"/>
</dbReference>
<keyword evidence="2" id="KW-1185">Reference proteome</keyword>
<reference evidence="1 2" key="1">
    <citation type="submission" date="2024-06" db="EMBL/GenBank/DDBJ databases">
        <title>Sorghum-associated microbial communities from plants grown in Nebraska, USA.</title>
        <authorList>
            <person name="Schachtman D."/>
        </authorList>
    </citation>
    <scope>NUCLEOTIDE SEQUENCE [LARGE SCALE GENOMIC DNA]</scope>
    <source>
        <strain evidence="1 2">3552</strain>
    </source>
</reference>
<dbReference type="InterPro" id="IPR019587">
    <property type="entry name" value="Polyketide_cyclase/dehydratase"/>
</dbReference>
<name>A0ABV2PBB6_9MICC</name>
<evidence type="ECO:0000313" key="1">
    <source>
        <dbReference type="EMBL" id="MET4541811.1"/>
    </source>
</evidence>
<dbReference type="Pfam" id="PF10604">
    <property type="entry name" value="Polyketide_cyc2"/>
    <property type="match status" value="1"/>
</dbReference>
<dbReference type="SUPFAM" id="SSF55961">
    <property type="entry name" value="Bet v1-like"/>
    <property type="match status" value="1"/>
</dbReference>
<evidence type="ECO:0000313" key="2">
    <source>
        <dbReference type="Proteomes" id="UP001549307"/>
    </source>
</evidence>
<proteinExistence type="predicted"/>
<dbReference type="RefSeq" id="WP_354231905.1">
    <property type="nucleotide sequence ID" value="NZ_JBEPSN010000010.1"/>
</dbReference>
<dbReference type="Proteomes" id="UP001549307">
    <property type="component" value="Unassembled WGS sequence"/>
</dbReference>
<dbReference type="Gene3D" id="3.30.530.20">
    <property type="match status" value="1"/>
</dbReference>
<comment type="caution">
    <text evidence="1">The sequence shown here is derived from an EMBL/GenBank/DDBJ whole genome shotgun (WGS) entry which is preliminary data.</text>
</comment>